<organism evidence="2 3">
    <name type="scientific">Flemingia macrophylla</name>
    <dbReference type="NCBI Taxonomy" id="520843"/>
    <lineage>
        <taxon>Eukaryota</taxon>
        <taxon>Viridiplantae</taxon>
        <taxon>Streptophyta</taxon>
        <taxon>Embryophyta</taxon>
        <taxon>Tracheophyta</taxon>
        <taxon>Spermatophyta</taxon>
        <taxon>Magnoliopsida</taxon>
        <taxon>eudicotyledons</taxon>
        <taxon>Gunneridae</taxon>
        <taxon>Pentapetalae</taxon>
        <taxon>rosids</taxon>
        <taxon>fabids</taxon>
        <taxon>Fabales</taxon>
        <taxon>Fabaceae</taxon>
        <taxon>Papilionoideae</taxon>
        <taxon>50 kb inversion clade</taxon>
        <taxon>NPAAA clade</taxon>
        <taxon>indigoferoid/millettioid clade</taxon>
        <taxon>Phaseoleae</taxon>
        <taxon>Flemingia</taxon>
    </lineage>
</organism>
<protein>
    <submittedName>
        <fullName evidence="2">Uncharacterized protein</fullName>
    </submittedName>
</protein>
<feature type="compositionally biased region" description="Polar residues" evidence="1">
    <location>
        <begin position="56"/>
        <end position="65"/>
    </location>
</feature>
<dbReference type="Proteomes" id="UP001603857">
    <property type="component" value="Unassembled WGS sequence"/>
</dbReference>
<accession>A0ABD1N0R3</accession>
<feature type="compositionally biased region" description="Low complexity" evidence="1">
    <location>
        <begin position="12"/>
        <end position="22"/>
    </location>
</feature>
<evidence type="ECO:0000313" key="3">
    <source>
        <dbReference type="Proteomes" id="UP001603857"/>
    </source>
</evidence>
<comment type="caution">
    <text evidence="2">The sequence shown here is derived from an EMBL/GenBank/DDBJ whole genome shotgun (WGS) entry which is preliminary data.</text>
</comment>
<gene>
    <name evidence="2" type="ORF">Fmac_009607</name>
</gene>
<name>A0ABD1N0R3_9FABA</name>
<dbReference type="EMBL" id="JBGMDY010000003">
    <property type="protein sequence ID" value="KAL2341667.1"/>
    <property type="molecule type" value="Genomic_DNA"/>
</dbReference>
<sequence length="106" mass="11395">MASNCATPCPPSTSTSPSTASSPPAPSPPLSATALPPLPALEAQSSIVSRRRSHRPVSTSNNRPRPTSDRSVQRFSEIVRSPSYMASELLMRNFRETATEVKGWQS</sequence>
<dbReference type="AlphaFoldDB" id="A0ABD1N0R3"/>
<evidence type="ECO:0000256" key="1">
    <source>
        <dbReference type="SAM" id="MobiDB-lite"/>
    </source>
</evidence>
<proteinExistence type="predicted"/>
<feature type="region of interest" description="Disordered" evidence="1">
    <location>
        <begin position="1"/>
        <end position="76"/>
    </location>
</feature>
<keyword evidence="3" id="KW-1185">Reference proteome</keyword>
<evidence type="ECO:0000313" key="2">
    <source>
        <dbReference type="EMBL" id="KAL2341667.1"/>
    </source>
</evidence>
<reference evidence="2 3" key="1">
    <citation type="submission" date="2024-08" db="EMBL/GenBank/DDBJ databases">
        <title>Insights into the chromosomal genome structure of Flemingia macrophylla.</title>
        <authorList>
            <person name="Ding Y."/>
            <person name="Zhao Y."/>
            <person name="Bi W."/>
            <person name="Wu M."/>
            <person name="Zhao G."/>
            <person name="Gong Y."/>
            <person name="Li W."/>
            <person name="Zhang P."/>
        </authorList>
    </citation>
    <scope>NUCLEOTIDE SEQUENCE [LARGE SCALE GENOMIC DNA]</scope>
    <source>
        <strain evidence="2">DYQJB</strain>
        <tissue evidence="2">Leaf</tissue>
    </source>
</reference>